<feature type="region of interest" description="Disordered" evidence="1">
    <location>
        <begin position="85"/>
        <end position="115"/>
    </location>
</feature>
<feature type="region of interest" description="Disordered" evidence="1">
    <location>
        <begin position="333"/>
        <end position="383"/>
    </location>
</feature>
<reference evidence="2 3" key="1">
    <citation type="submission" date="2015-08" db="EMBL/GenBank/DDBJ databases">
        <title>The genome of the Asian arowana (Scleropages formosus).</title>
        <authorList>
            <person name="Tan M.H."/>
            <person name="Gan H.M."/>
            <person name="Croft L.J."/>
            <person name="Austin C.M."/>
        </authorList>
    </citation>
    <scope>NUCLEOTIDE SEQUENCE [LARGE SCALE GENOMIC DNA]</scope>
    <source>
        <strain evidence="2">Aro1</strain>
    </source>
</reference>
<organism evidence="2 3">
    <name type="scientific">Scleropages formosus</name>
    <name type="common">Asian bonytongue</name>
    <name type="synonym">Osteoglossum formosum</name>
    <dbReference type="NCBI Taxonomy" id="113540"/>
    <lineage>
        <taxon>Eukaryota</taxon>
        <taxon>Metazoa</taxon>
        <taxon>Chordata</taxon>
        <taxon>Craniata</taxon>
        <taxon>Vertebrata</taxon>
        <taxon>Euteleostomi</taxon>
        <taxon>Actinopterygii</taxon>
        <taxon>Neopterygii</taxon>
        <taxon>Teleostei</taxon>
        <taxon>Osteoglossocephala</taxon>
        <taxon>Osteoglossomorpha</taxon>
        <taxon>Osteoglossiformes</taxon>
        <taxon>Osteoglossidae</taxon>
        <taxon>Scleropages</taxon>
    </lineage>
</organism>
<gene>
    <name evidence="2" type="ORF">Z043_121780</name>
</gene>
<protein>
    <submittedName>
        <fullName evidence="2">Uncharacterized protein</fullName>
    </submittedName>
</protein>
<accession>A0A0N8JW85</accession>
<feature type="compositionally biased region" description="Basic and acidic residues" evidence="1">
    <location>
        <begin position="87"/>
        <end position="109"/>
    </location>
</feature>
<evidence type="ECO:0000313" key="3">
    <source>
        <dbReference type="Proteomes" id="UP000034805"/>
    </source>
</evidence>
<name>A0A0N8JW85_SCLFO</name>
<dbReference type="AlphaFoldDB" id="A0A0N8JW85"/>
<feature type="compositionally biased region" description="Polar residues" evidence="1">
    <location>
        <begin position="358"/>
        <end position="382"/>
    </location>
</feature>
<sequence length="485" mass="52598">MSATDGAGPAASALVAELSFSFQDELTATIHNAFGVAVEIAVLEVTKLVGQALRDVRDQMHETLRENRALQQRLRATELELSVARGRARDADKGSVKGEEEKEEDEVRRAPATNPALVEPGVAARLDVRERYDVAGGDGHAEAGARNSRSSFCEIREDGQVCSQDLSPDLEGESRKERGSVTATFTAAVSKGNQTCMYSNSQVETQVVSFEQVCSDMPSGVDAAVLVKVQSSLDMDLQNPKAEQPVRVKEELSDLGCTSASAPFVEAGEDFGPDCLSLAQSKLLEDWRPEPLHLQSCDTDPLIPCTSHSLCEYGPPETDSPVFNPDLPDLDIHTPSSSSLHPPFSKPFPPEESLSHPLYSTQRSSTNASVPNVSVPNSTGTHTCRVMRTDTTSQDRLLQLSMPSSWMGFQGARQDLQNWWDSGIREHCVYRRGCPTLSKQGFRIPEQEGHWGCDENRHHLTGPVAAALYAILMDGLPGGEAGPAE</sequence>
<dbReference type="EMBL" id="JARO02010986">
    <property type="protein sequence ID" value="KPP60233.1"/>
    <property type="molecule type" value="Genomic_DNA"/>
</dbReference>
<evidence type="ECO:0000256" key="1">
    <source>
        <dbReference type="SAM" id="MobiDB-lite"/>
    </source>
</evidence>
<evidence type="ECO:0000313" key="2">
    <source>
        <dbReference type="EMBL" id="KPP60233.1"/>
    </source>
</evidence>
<proteinExistence type="predicted"/>
<feature type="non-terminal residue" evidence="2">
    <location>
        <position position="485"/>
    </location>
</feature>
<dbReference type="Proteomes" id="UP000034805">
    <property type="component" value="Unassembled WGS sequence"/>
</dbReference>
<comment type="caution">
    <text evidence="2">The sequence shown here is derived from an EMBL/GenBank/DDBJ whole genome shotgun (WGS) entry which is preliminary data.</text>
</comment>